<evidence type="ECO:0000313" key="2">
    <source>
        <dbReference type="Proteomes" id="UP001596045"/>
    </source>
</evidence>
<keyword evidence="2" id="KW-1185">Reference proteome</keyword>
<sequence length="175" mass="20036">MKINQHYPRRARGVVLLALLLTLALMAIALMGAANWWAFERQRQAEEQLLFVGDQYRMAIAHYYYATPGPAKALPLSLADLLEDHRFPVPVRHLRRLYLDPITEEPFELLHSDEQIYGVASTSTKQTIKRAGFSPRYRAFEGLETYKQWQFSFSPARLGKAPALAPPKTARPIKK</sequence>
<comment type="caution">
    <text evidence="1">The sequence shown here is derived from an EMBL/GenBank/DDBJ whole genome shotgun (WGS) entry which is preliminary data.</text>
</comment>
<name>A0ABW0M646_9BURK</name>
<dbReference type="RefSeq" id="WP_378996301.1">
    <property type="nucleotide sequence ID" value="NZ_JBHSMT010000012.1"/>
</dbReference>
<accession>A0ABW0M646</accession>
<reference evidence="2" key="1">
    <citation type="journal article" date="2019" name="Int. J. Syst. Evol. Microbiol.">
        <title>The Global Catalogue of Microorganisms (GCM) 10K type strain sequencing project: providing services to taxonomists for standard genome sequencing and annotation.</title>
        <authorList>
            <consortium name="The Broad Institute Genomics Platform"/>
            <consortium name="The Broad Institute Genome Sequencing Center for Infectious Disease"/>
            <person name="Wu L."/>
            <person name="Ma J."/>
        </authorList>
    </citation>
    <scope>NUCLEOTIDE SEQUENCE [LARGE SCALE GENOMIC DNA]</scope>
    <source>
        <strain evidence="2">JCM 17066</strain>
    </source>
</reference>
<dbReference type="EMBL" id="JBHSMT010000012">
    <property type="protein sequence ID" value="MFC5473638.1"/>
    <property type="molecule type" value="Genomic_DNA"/>
</dbReference>
<dbReference type="Proteomes" id="UP001596045">
    <property type="component" value="Unassembled WGS sequence"/>
</dbReference>
<organism evidence="1 2">
    <name type="scientific">Paraherbaspirillum soli</name>
    <dbReference type="NCBI Taxonomy" id="631222"/>
    <lineage>
        <taxon>Bacteria</taxon>
        <taxon>Pseudomonadati</taxon>
        <taxon>Pseudomonadota</taxon>
        <taxon>Betaproteobacteria</taxon>
        <taxon>Burkholderiales</taxon>
        <taxon>Oxalobacteraceae</taxon>
        <taxon>Paraherbaspirillum</taxon>
    </lineage>
</organism>
<gene>
    <name evidence="1" type="ORF">ACFPM8_06650</name>
</gene>
<evidence type="ECO:0000313" key="1">
    <source>
        <dbReference type="EMBL" id="MFC5473638.1"/>
    </source>
</evidence>
<proteinExistence type="predicted"/>
<protein>
    <submittedName>
        <fullName evidence="1">Type II secretion system protein</fullName>
    </submittedName>
</protein>